<evidence type="ECO:0000256" key="9">
    <source>
        <dbReference type="ARBA" id="ARBA00022989"/>
    </source>
</evidence>
<evidence type="ECO:0000256" key="11">
    <source>
        <dbReference type="SAM" id="Phobius"/>
    </source>
</evidence>
<evidence type="ECO:0000313" key="12">
    <source>
        <dbReference type="EnsemblPlants" id="QL12p015803:mrna"/>
    </source>
</evidence>
<keyword evidence="8" id="KW-0809">Transit peptide</keyword>
<evidence type="ECO:0000256" key="10">
    <source>
        <dbReference type="ARBA" id="ARBA00023136"/>
    </source>
</evidence>
<feature type="transmembrane region" description="Helical" evidence="11">
    <location>
        <begin position="114"/>
        <end position="134"/>
    </location>
</feature>
<keyword evidence="13" id="KW-1185">Reference proteome</keyword>
<dbReference type="RefSeq" id="XP_030947275.1">
    <property type="nucleotide sequence ID" value="XM_031091415.1"/>
</dbReference>
<protein>
    <submittedName>
        <fullName evidence="12">Uncharacterized protein</fullName>
    </submittedName>
</protein>
<dbReference type="PANTHER" id="PTHR10361:SF30">
    <property type="entry name" value="SODIUM_METABOLITE COTRANSPORTER BASS6, CHLOROPLASTIC-RELATED"/>
    <property type="match status" value="1"/>
</dbReference>
<evidence type="ECO:0000256" key="6">
    <source>
        <dbReference type="ARBA" id="ARBA00022640"/>
    </source>
</evidence>
<dbReference type="GO" id="GO:0016020">
    <property type="term" value="C:membrane"/>
    <property type="evidence" value="ECO:0007669"/>
    <property type="project" value="UniProtKB-SubCell"/>
</dbReference>
<comment type="subcellular location">
    <subcellularLocation>
        <location evidence="2">Membrane</location>
        <topology evidence="2">Multi-pass membrane protein</topology>
    </subcellularLocation>
    <subcellularLocation>
        <location evidence="1">Plastid</location>
        <location evidence="1">Chloroplast envelope</location>
    </subcellularLocation>
</comment>
<dbReference type="FunCoup" id="A0A7N2REH3">
    <property type="interactions" value="174"/>
</dbReference>
<name>A0A7N2REH3_QUELO</name>
<feature type="transmembrane region" description="Helical" evidence="11">
    <location>
        <begin position="203"/>
        <end position="224"/>
    </location>
</feature>
<dbReference type="PANTHER" id="PTHR10361">
    <property type="entry name" value="SODIUM-BILE ACID COTRANSPORTER"/>
    <property type="match status" value="1"/>
</dbReference>
<dbReference type="GO" id="GO:0009941">
    <property type="term" value="C:chloroplast envelope"/>
    <property type="evidence" value="ECO:0007669"/>
    <property type="project" value="UniProtKB-SubCell"/>
</dbReference>
<accession>A0A7N2REH3</accession>
<proteinExistence type="inferred from homology"/>
<evidence type="ECO:0000313" key="13">
    <source>
        <dbReference type="Proteomes" id="UP000594261"/>
    </source>
</evidence>
<keyword evidence="7 11" id="KW-0812">Transmembrane</keyword>
<feature type="transmembrane region" description="Helical" evidence="11">
    <location>
        <begin position="269"/>
        <end position="287"/>
    </location>
</feature>
<feature type="transmembrane region" description="Helical" evidence="11">
    <location>
        <begin position="331"/>
        <end position="355"/>
    </location>
</feature>
<evidence type="ECO:0000256" key="5">
    <source>
        <dbReference type="ARBA" id="ARBA00022528"/>
    </source>
</evidence>
<dbReference type="InterPro" id="IPR038770">
    <property type="entry name" value="Na+/solute_symporter_sf"/>
</dbReference>
<comment type="similarity">
    <text evidence="3">Belongs to the bile acid:sodium symporter (BASS) (TC 2.A.28) family.</text>
</comment>
<feature type="transmembrane region" description="Helical" evidence="11">
    <location>
        <begin position="299"/>
        <end position="319"/>
    </location>
</feature>
<dbReference type="OrthoDB" id="203097at2759"/>
<evidence type="ECO:0000256" key="4">
    <source>
        <dbReference type="ARBA" id="ARBA00022448"/>
    </source>
</evidence>
<keyword evidence="5" id="KW-0150">Chloroplast</keyword>
<dbReference type="InterPro" id="IPR002657">
    <property type="entry name" value="BilAc:Na_symport/Acr3"/>
</dbReference>
<keyword evidence="4" id="KW-0813">Transport</keyword>
<reference evidence="12 13" key="1">
    <citation type="journal article" date="2016" name="G3 (Bethesda)">
        <title>First Draft Assembly and Annotation of the Genome of a California Endemic Oak Quercus lobata Nee (Fagaceae).</title>
        <authorList>
            <person name="Sork V.L."/>
            <person name="Fitz-Gibbon S.T."/>
            <person name="Puiu D."/>
            <person name="Crepeau M."/>
            <person name="Gugger P.F."/>
            <person name="Sherman R."/>
            <person name="Stevens K."/>
            <person name="Langley C.H."/>
            <person name="Pellegrini M."/>
            <person name="Salzberg S.L."/>
        </authorList>
    </citation>
    <scope>NUCLEOTIDE SEQUENCE [LARGE SCALE GENOMIC DNA]</scope>
    <source>
        <strain evidence="12 13">cv. SW786</strain>
    </source>
</reference>
<dbReference type="Gene3D" id="1.20.1530.20">
    <property type="match status" value="1"/>
</dbReference>
<feature type="transmembrane region" description="Helical" evidence="11">
    <location>
        <begin position="169"/>
        <end position="197"/>
    </location>
</feature>
<dbReference type="Proteomes" id="UP000594261">
    <property type="component" value="Chromosome 12"/>
</dbReference>
<dbReference type="GeneID" id="115971474"/>
<dbReference type="AlphaFoldDB" id="A0A7N2REH3"/>
<evidence type="ECO:0000256" key="3">
    <source>
        <dbReference type="ARBA" id="ARBA00006528"/>
    </source>
</evidence>
<evidence type="ECO:0000256" key="2">
    <source>
        <dbReference type="ARBA" id="ARBA00004141"/>
    </source>
</evidence>
<feature type="transmembrane region" description="Helical" evidence="11">
    <location>
        <begin position="394"/>
        <end position="416"/>
    </location>
</feature>
<feature type="transmembrane region" description="Helical" evidence="11">
    <location>
        <begin position="236"/>
        <end position="257"/>
    </location>
</feature>
<dbReference type="OMA" id="PLAMNIN"/>
<keyword evidence="9 11" id="KW-1133">Transmembrane helix</keyword>
<keyword evidence="6" id="KW-0934">Plastid</keyword>
<evidence type="ECO:0000256" key="8">
    <source>
        <dbReference type="ARBA" id="ARBA00022946"/>
    </source>
</evidence>
<dbReference type="Pfam" id="PF01758">
    <property type="entry name" value="SBF"/>
    <property type="match status" value="1"/>
</dbReference>
<keyword evidence="10 11" id="KW-0472">Membrane</keyword>
<evidence type="ECO:0000256" key="7">
    <source>
        <dbReference type="ARBA" id="ARBA00022692"/>
    </source>
</evidence>
<sequence length="420" mass="45474">MNSVSSSSQLKIHIPHFSEPHSRNVSDTRKLQLPFSSSSFPTLYFSRSLGFPFRSDFNFAHWSSTRFVISKCVNGKSSDPLEPGSGLNDATGPAQVPKQKDISIVKVLKESNSLLPHVVLASTLLALVYPPSFTWFTTRYYAPALGVLMFAVGVNSRENDFLEAFKRPAALFAGYVGQFVVKPLLGYFFGIISVTLFGLPTSIGAGIMLVSCVSGAQLSSYATFLTDPQMAPLSIIMTSLSTATAVFVTPMLSLLLIGKRLPVDVKGMVFSITQIVVAPIAAGLLLNRFFPKICNAIRPFLPPLSVLVTALCVGAPLAINIKSVLSPFGATILFLIVAFHLSAFIAGYVFTGLVFHKAPDVKELQRTLSYETGMQSSLLALALANRFFQDPLVSVPPAVSTVIMSLMGFSLVMIWAKRKE</sequence>
<evidence type="ECO:0000256" key="1">
    <source>
        <dbReference type="ARBA" id="ARBA00004119"/>
    </source>
</evidence>
<dbReference type="Gramene" id="QL12p015803:mrna">
    <property type="protein sequence ID" value="QL12p015803:mrna"/>
    <property type="gene ID" value="QL12p015803"/>
</dbReference>
<dbReference type="EnsemblPlants" id="QL12p015803:mrna">
    <property type="protein sequence ID" value="QL12p015803:mrna"/>
    <property type="gene ID" value="QL12p015803"/>
</dbReference>
<gene>
    <name evidence="12" type="primary">LOC115971474</name>
</gene>
<dbReference type="KEGG" id="qlo:115971474"/>
<dbReference type="FunFam" id="1.20.1530.20:FF:000018">
    <property type="entry name" value="Probable sodium/metabolite cotransporter BASS1, chloroplastic"/>
    <property type="match status" value="1"/>
</dbReference>
<dbReference type="InterPro" id="IPR004710">
    <property type="entry name" value="Bilac:Na_transpt"/>
</dbReference>
<dbReference type="EMBL" id="LRBV02000012">
    <property type="status" value="NOT_ANNOTATED_CDS"/>
    <property type="molecule type" value="Genomic_DNA"/>
</dbReference>
<dbReference type="InParanoid" id="A0A7N2REH3"/>
<organism evidence="12 13">
    <name type="scientific">Quercus lobata</name>
    <name type="common">Valley oak</name>
    <dbReference type="NCBI Taxonomy" id="97700"/>
    <lineage>
        <taxon>Eukaryota</taxon>
        <taxon>Viridiplantae</taxon>
        <taxon>Streptophyta</taxon>
        <taxon>Embryophyta</taxon>
        <taxon>Tracheophyta</taxon>
        <taxon>Spermatophyta</taxon>
        <taxon>Magnoliopsida</taxon>
        <taxon>eudicotyledons</taxon>
        <taxon>Gunneridae</taxon>
        <taxon>Pentapetalae</taxon>
        <taxon>rosids</taxon>
        <taxon>fabids</taxon>
        <taxon>Fagales</taxon>
        <taxon>Fagaceae</taxon>
        <taxon>Quercus</taxon>
    </lineage>
</organism>
<reference evidence="12" key="2">
    <citation type="submission" date="2021-01" db="UniProtKB">
        <authorList>
            <consortium name="EnsemblPlants"/>
        </authorList>
    </citation>
    <scope>IDENTIFICATION</scope>
</reference>